<sequence length="177" mass="20152">MPLQALALQYGDIKELSWGMFFPTEKDKGSERPGQEAGQEDATQGRDHGNATIKNEDPNQVVVANQLGRYVVAYRFHMTLHILVHNLAWFSGFGDHYPVIPTVPKDTFQVLHHFPAAKALLDQNEEMSNTLLKRLRNEDFGTQRAYIFRRRESCSSWMEIEEGIEPAPGDAFLLPHT</sequence>
<feature type="region of interest" description="Disordered" evidence="1">
    <location>
        <begin position="24"/>
        <end position="57"/>
    </location>
</feature>
<proteinExistence type="predicted"/>
<dbReference type="Proteomes" id="UP001212841">
    <property type="component" value="Unassembled WGS sequence"/>
</dbReference>
<reference evidence="2" key="1">
    <citation type="submission" date="2020-05" db="EMBL/GenBank/DDBJ databases">
        <title>Phylogenomic resolution of chytrid fungi.</title>
        <authorList>
            <person name="Stajich J.E."/>
            <person name="Amses K."/>
            <person name="Simmons R."/>
            <person name="Seto K."/>
            <person name="Myers J."/>
            <person name="Bonds A."/>
            <person name="Quandt C.A."/>
            <person name="Barry K."/>
            <person name="Liu P."/>
            <person name="Grigoriev I."/>
            <person name="Longcore J.E."/>
            <person name="James T.Y."/>
        </authorList>
    </citation>
    <scope>NUCLEOTIDE SEQUENCE</scope>
    <source>
        <strain evidence="2">JEL0318</strain>
    </source>
</reference>
<evidence type="ECO:0000313" key="2">
    <source>
        <dbReference type="EMBL" id="KAJ3048733.1"/>
    </source>
</evidence>
<evidence type="ECO:0000256" key="1">
    <source>
        <dbReference type="SAM" id="MobiDB-lite"/>
    </source>
</evidence>
<protein>
    <submittedName>
        <fullName evidence="2">Uncharacterized protein</fullName>
    </submittedName>
</protein>
<dbReference type="EMBL" id="JADGJD010000745">
    <property type="protein sequence ID" value="KAJ3048733.1"/>
    <property type="molecule type" value="Genomic_DNA"/>
</dbReference>
<feature type="compositionally biased region" description="Basic and acidic residues" evidence="1">
    <location>
        <begin position="24"/>
        <end position="34"/>
    </location>
</feature>
<dbReference type="AlphaFoldDB" id="A0AAD5SA37"/>
<feature type="compositionally biased region" description="Basic and acidic residues" evidence="1">
    <location>
        <begin position="43"/>
        <end position="57"/>
    </location>
</feature>
<comment type="caution">
    <text evidence="2">The sequence shown here is derived from an EMBL/GenBank/DDBJ whole genome shotgun (WGS) entry which is preliminary data.</text>
</comment>
<gene>
    <name evidence="2" type="ORF">HK097_010249</name>
</gene>
<keyword evidence="3" id="KW-1185">Reference proteome</keyword>
<evidence type="ECO:0000313" key="3">
    <source>
        <dbReference type="Proteomes" id="UP001212841"/>
    </source>
</evidence>
<organism evidence="2 3">
    <name type="scientific">Rhizophlyctis rosea</name>
    <dbReference type="NCBI Taxonomy" id="64517"/>
    <lineage>
        <taxon>Eukaryota</taxon>
        <taxon>Fungi</taxon>
        <taxon>Fungi incertae sedis</taxon>
        <taxon>Chytridiomycota</taxon>
        <taxon>Chytridiomycota incertae sedis</taxon>
        <taxon>Chytridiomycetes</taxon>
        <taxon>Rhizophlyctidales</taxon>
        <taxon>Rhizophlyctidaceae</taxon>
        <taxon>Rhizophlyctis</taxon>
    </lineage>
</organism>
<name>A0AAD5SA37_9FUNG</name>
<accession>A0AAD5SA37</accession>